<keyword evidence="2" id="KW-0175">Coiled coil</keyword>
<dbReference type="Pfam" id="PF25917">
    <property type="entry name" value="BSH_RND"/>
    <property type="match status" value="1"/>
</dbReference>
<dbReference type="Gene3D" id="2.40.420.20">
    <property type="match status" value="1"/>
</dbReference>
<evidence type="ECO:0000313" key="5">
    <source>
        <dbReference type="EMBL" id="QGA11671.1"/>
    </source>
</evidence>
<evidence type="ECO:0000256" key="1">
    <source>
        <dbReference type="ARBA" id="ARBA00009477"/>
    </source>
</evidence>
<dbReference type="AlphaFoldDB" id="A0A5Q0P6F0"/>
<dbReference type="GO" id="GO:0015562">
    <property type="term" value="F:efflux transmembrane transporter activity"/>
    <property type="evidence" value="ECO:0007669"/>
    <property type="project" value="TreeGrafter"/>
</dbReference>
<accession>A0A5Q0P6F0</accession>
<evidence type="ECO:0000259" key="3">
    <source>
        <dbReference type="Pfam" id="PF25917"/>
    </source>
</evidence>
<dbReference type="RefSeq" id="WP_153372214.1">
    <property type="nucleotide sequence ID" value="NZ_CP045650.1"/>
</dbReference>
<feature type="domain" description="Multidrug resistance protein MdtA-like barrel-sandwich hybrid" evidence="3">
    <location>
        <begin position="78"/>
        <end position="219"/>
    </location>
</feature>
<reference evidence="6 7" key="1">
    <citation type="submission" date="2019-10" db="EMBL/GenBank/DDBJ databases">
        <authorList>
            <person name="Dong K."/>
        </authorList>
    </citation>
    <scope>NUCLEOTIDE SEQUENCE [LARGE SCALE GENOMIC DNA]</scope>
    <source>
        <strain evidence="5">Dk386</strain>
        <strain evidence="6">dk386</strain>
        <strain evidence="4">Dk771</strain>
        <strain evidence="7">dk771</strain>
    </source>
</reference>
<sequence length="377" mass="41382">MQLKSHTMFHLLQSSRLALIVGILSFNFALTGCGQKEPTQKQAEPQNIELIAQDLVAVQSGDSVQMTAFTGTIRAVNQSSIQAQVSATATNVNAQVGDKVQKGQILLRLNNQDNAARLAQAQANKASAQAQANQAKLMMERKLRLLNQGFISKVEYEQSRVDYQAQLENARAQQANVDIALKADQDGLIKSPISGVITARQVEPGQTVAIGQTLFEIVDTNQLEIQAKVPSDMQSALSVGNQVEYQIQGNPNRLTAVISRISPIADQASRQIEFFATPKETLSSLSIGSFIDGNIMSSQKISGQIVPLDLVKNIESQPYVWIVRQNKIMKVQVELLEQRYKDNIAVVRGLETGDHVSRLEFTDADIKKTVTLDSKQK</sequence>
<dbReference type="Gene3D" id="1.10.287.470">
    <property type="entry name" value="Helix hairpin bin"/>
    <property type="match status" value="1"/>
</dbReference>
<feature type="coiled-coil region" evidence="2">
    <location>
        <begin position="109"/>
        <end position="173"/>
    </location>
</feature>
<dbReference type="NCBIfam" id="TIGR01730">
    <property type="entry name" value="RND_mfp"/>
    <property type="match status" value="1"/>
</dbReference>
<dbReference type="EMBL" id="CP045650">
    <property type="protein sequence ID" value="QGA11671.1"/>
    <property type="molecule type" value="Genomic_DNA"/>
</dbReference>
<dbReference type="Proteomes" id="UP000480556">
    <property type="component" value="Unassembled WGS sequence"/>
</dbReference>
<dbReference type="PROSITE" id="PS51257">
    <property type="entry name" value="PROKAR_LIPOPROTEIN"/>
    <property type="match status" value="1"/>
</dbReference>
<dbReference type="PANTHER" id="PTHR30469">
    <property type="entry name" value="MULTIDRUG RESISTANCE PROTEIN MDTA"/>
    <property type="match status" value="1"/>
</dbReference>
<evidence type="ECO:0000313" key="4">
    <source>
        <dbReference type="EMBL" id="MQW91426.1"/>
    </source>
</evidence>
<keyword evidence="6" id="KW-1185">Reference proteome</keyword>
<evidence type="ECO:0000256" key="2">
    <source>
        <dbReference type="SAM" id="Coils"/>
    </source>
</evidence>
<organism evidence="4 7">
    <name type="scientific">Acinetobacter wanghuae</name>
    <dbReference type="NCBI Taxonomy" id="2662362"/>
    <lineage>
        <taxon>Bacteria</taxon>
        <taxon>Pseudomonadati</taxon>
        <taxon>Pseudomonadota</taxon>
        <taxon>Gammaproteobacteria</taxon>
        <taxon>Moraxellales</taxon>
        <taxon>Moraxellaceae</taxon>
        <taxon>Acinetobacter</taxon>
    </lineage>
</organism>
<proteinExistence type="inferred from homology"/>
<dbReference type="Gene3D" id="2.40.50.100">
    <property type="match status" value="1"/>
</dbReference>
<evidence type="ECO:0000313" key="6">
    <source>
        <dbReference type="Proteomes" id="UP000327478"/>
    </source>
</evidence>
<dbReference type="Gene3D" id="2.40.30.170">
    <property type="match status" value="1"/>
</dbReference>
<gene>
    <name evidence="5" type="ORF">GFH30_09905</name>
    <name evidence="4" type="ORF">GHJ48_03250</name>
</gene>
<dbReference type="Proteomes" id="UP000327478">
    <property type="component" value="Chromosome"/>
</dbReference>
<dbReference type="InterPro" id="IPR058625">
    <property type="entry name" value="MdtA-like_BSH"/>
</dbReference>
<dbReference type="GO" id="GO:1990281">
    <property type="term" value="C:efflux pump complex"/>
    <property type="evidence" value="ECO:0007669"/>
    <property type="project" value="TreeGrafter"/>
</dbReference>
<dbReference type="InterPro" id="IPR006143">
    <property type="entry name" value="RND_pump_MFP"/>
</dbReference>
<dbReference type="SUPFAM" id="SSF111369">
    <property type="entry name" value="HlyD-like secretion proteins"/>
    <property type="match status" value="1"/>
</dbReference>
<dbReference type="EMBL" id="WITK01000003">
    <property type="protein sequence ID" value="MQW91426.1"/>
    <property type="molecule type" value="Genomic_DNA"/>
</dbReference>
<name>A0A5Q0P6F0_9GAMM</name>
<protein>
    <submittedName>
        <fullName evidence="4">Efflux RND transporter periplasmic adaptor subunit</fullName>
    </submittedName>
</protein>
<evidence type="ECO:0000313" key="7">
    <source>
        <dbReference type="Proteomes" id="UP000480556"/>
    </source>
</evidence>
<comment type="similarity">
    <text evidence="1">Belongs to the membrane fusion protein (MFP) (TC 8.A.1) family.</text>
</comment>